<dbReference type="AlphaFoldDB" id="A0A2P5DYL3"/>
<dbReference type="Proteomes" id="UP000237105">
    <property type="component" value="Unassembled WGS sequence"/>
</dbReference>
<dbReference type="STRING" id="3476.A0A2P5DYL3"/>
<sequence>MLHIGGQIPTFTRLTDEPLKHIKYLPNSTYIHLYQAYDGEQQHFEEDGFQTLKELLLGKLDGLKVVKIDRGALQLLEEFEVEDCLLMQEIPSNIEQLPSLKSLQIKDMPREFMAGLQPNTGSNYSKIKHITSVAIQ</sequence>
<dbReference type="EMBL" id="JXTB01000009">
    <property type="protein sequence ID" value="PON78360.1"/>
    <property type="molecule type" value="Genomic_DNA"/>
</dbReference>
<comment type="caution">
    <text evidence="1">The sequence shown here is derived from an EMBL/GenBank/DDBJ whole genome shotgun (WGS) entry which is preliminary data.</text>
</comment>
<dbReference type="PANTHER" id="PTHR15140">
    <property type="entry name" value="TUBULIN-SPECIFIC CHAPERONE E"/>
    <property type="match status" value="1"/>
</dbReference>
<keyword evidence="2" id="KW-1185">Reference proteome</keyword>
<reference evidence="2" key="1">
    <citation type="submission" date="2016-06" db="EMBL/GenBank/DDBJ databases">
        <title>Parallel loss of symbiosis genes in relatives of nitrogen-fixing non-legume Parasponia.</title>
        <authorList>
            <person name="Van Velzen R."/>
            <person name="Holmer R."/>
            <person name="Bu F."/>
            <person name="Rutten L."/>
            <person name="Van Zeijl A."/>
            <person name="Liu W."/>
            <person name="Santuari L."/>
            <person name="Cao Q."/>
            <person name="Sharma T."/>
            <person name="Shen D."/>
            <person name="Roswanjaya Y."/>
            <person name="Wardhani T."/>
            <person name="Kalhor M.S."/>
            <person name="Jansen J."/>
            <person name="Van den Hoogen J."/>
            <person name="Gungor B."/>
            <person name="Hartog M."/>
            <person name="Hontelez J."/>
            <person name="Verver J."/>
            <person name="Yang W.-C."/>
            <person name="Schijlen E."/>
            <person name="Repin R."/>
            <person name="Schilthuizen M."/>
            <person name="Schranz E."/>
            <person name="Heidstra R."/>
            <person name="Miyata K."/>
            <person name="Fedorova E."/>
            <person name="Kohlen W."/>
            <person name="Bisseling T."/>
            <person name="Smit S."/>
            <person name="Geurts R."/>
        </authorList>
    </citation>
    <scope>NUCLEOTIDE SEQUENCE [LARGE SCALE GENOMIC DNA]</scope>
    <source>
        <strain evidence="2">cv. WU1-14</strain>
    </source>
</reference>
<dbReference type="Gene3D" id="3.80.10.10">
    <property type="entry name" value="Ribonuclease Inhibitor"/>
    <property type="match status" value="1"/>
</dbReference>
<dbReference type="SUPFAM" id="SSF52058">
    <property type="entry name" value="L domain-like"/>
    <property type="match status" value="1"/>
</dbReference>
<organism evidence="1 2">
    <name type="scientific">Parasponia andersonii</name>
    <name type="common">Sponia andersonii</name>
    <dbReference type="NCBI Taxonomy" id="3476"/>
    <lineage>
        <taxon>Eukaryota</taxon>
        <taxon>Viridiplantae</taxon>
        <taxon>Streptophyta</taxon>
        <taxon>Embryophyta</taxon>
        <taxon>Tracheophyta</taxon>
        <taxon>Spermatophyta</taxon>
        <taxon>Magnoliopsida</taxon>
        <taxon>eudicotyledons</taxon>
        <taxon>Gunneridae</taxon>
        <taxon>Pentapetalae</taxon>
        <taxon>rosids</taxon>
        <taxon>fabids</taxon>
        <taxon>Rosales</taxon>
        <taxon>Cannabaceae</taxon>
        <taxon>Parasponia</taxon>
    </lineage>
</organism>
<dbReference type="InterPro" id="IPR032675">
    <property type="entry name" value="LRR_dom_sf"/>
</dbReference>
<evidence type="ECO:0000313" key="2">
    <source>
        <dbReference type="Proteomes" id="UP000237105"/>
    </source>
</evidence>
<protein>
    <submittedName>
        <fullName evidence="1">LRR domain containing protein</fullName>
    </submittedName>
</protein>
<accession>A0A2P5DYL3</accession>
<evidence type="ECO:0000313" key="1">
    <source>
        <dbReference type="EMBL" id="PON78360.1"/>
    </source>
</evidence>
<name>A0A2P5DYL3_PARAD</name>
<dbReference type="PANTHER" id="PTHR15140:SF57">
    <property type="entry name" value="RX N-TERMINAL DOMAIN-CONTAINING PROTEIN"/>
    <property type="match status" value="1"/>
</dbReference>
<dbReference type="OrthoDB" id="1917524at2759"/>
<proteinExistence type="predicted"/>
<gene>
    <name evidence="1" type="ORF">PanWU01x14_019980</name>
</gene>